<dbReference type="EMBL" id="PP858852">
    <property type="protein sequence ID" value="XBW78056.1"/>
    <property type="molecule type" value="Genomic_DNA"/>
</dbReference>
<evidence type="ECO:0000313" key="1">
    <source>
        <dbReference type="EMBL" id="XBW78056.1"/>
    </source>
</evidence>
<gene>
    <name evidence="1" type="ORF">AUQADHIK_CDS0031</name>
</gene>
<protein>
    <submittedName>
        <fullName evidence="1">Uncharacterized protein</fullName>
    </submittedName>
</protein>
<name>A0AAU7VHI1_9CAUD</name>
<sequence length="68" mass="7776">MGCNVENLNKGKPILVLLAGRPVGPIVADEFEYPIDFYTDEEPMTAKQSMLRGRPDLLKESWRRKGKR</sequence>
<proteinExistence type="predicted"/>
<accession>A0AAU7VHI1</accession>
<organism evidence="1">
    <name type="scientific">Serratia phage Spe5P4</name>
    <dbReference type="NCBI Taxonomy" id="3159438"/>
    <lineage>
        <taxon>Viruses</taxon>
        <taxon>Duplodnaviria</taxon>
        <taxon>Heunggongvirae</taxon>
        <taxon>Uroviricota</taxon>
        <taxon>Caudoviricetes</taxon>
        <taxon>Lindbergviridae</taxon>
        <taxon>Myosmarvirus</taxon>
    </lineage>
</organism>
<reference evidence="1" key="1">
    <citation type="submission" date="2024-05" db="EMBL/GenBank/DDBJ databases">
        <authorList>
            <person name="Duan X."/>
        </authorList>
    </citation>
    <scope>NUCLEOTIDE SEQUENCE</scope>
</reference>